<dbReference type="OrthoDB" id="642895at2759"/>
<sequence length="141" mass="16263">MIMIVVLEGDNDNESDDLVDPNLRIPTGLSLSFDQLEILKEMIEKLNIEFDQKAIKEFIAQLVDLWNKCLISQYECDEFFECLQKTFYLLLESADEIYELLSQEVVNFGKTNLNRGIPSMSPLSKFIPAIGRRKIEKILLA</sequence>
<name>A0A397I019_9GLOM</name>
<gene>
    <name evidence="1" type="ORF">Glove_300g71</name>
</gene>
<proteinExistence type="predicted"/>
<organism evidence="1 2">
    <name type="scientific">Diversispora epigaea</name>
    <dbReference type="NCBI Taxonomy" id="1348612"/>
    <lineage>
        <taxon>Eukaryota</taxon>
        <taxon>Fungi</taxon>
        <taxon>Fungi incertae sedis</taxon>
        <taxon>Mucoromycota</taxon>
        <taxon>Glomeromycotina</taxon>
        <taxon>Glomeromycetes</taxon>
        <taxon>Diversisporales</taxon>
        <taxon>Diversisporaceae</taxon>
        <taxon>Diversispora</taxon>
    </lineage>
</organism>
<keyword evidence="2" id="KW-1185">Reference proteome</keyword>
<dbReference type="EMBL" id="PQFF01000274">
    <property type="protein sequence ID" value="RHZ67578.1"/>
    <property type="molecule type" value="Genomic_DNA"/>
</dbReference>
<dbReference type="Proteomes" id="UP000266861">
    <property type="component" value="Unassembled WGS sequence"/>
</dbReference>
<reference evidence="1 2" key="1">
    <citation type="submission" date="2018-08" db="EMBL/GenBank/DDBJ databases">
        <title>Genome and evolution of the arbuscular mycorrhizal fungus Diversispora epigaea (formerly Glomus versiforme) and its bacterial endosymbionts.</title>
        <authorList>
            <person name="Sun X."/>
            <person name="Fei Z."/>
            <person name="Harrison M."/>
        </authorList>
    </citation>
    <scope>NUCLEOTIDE SEQUENCE [LARGE SCALE GENOMIC DNA]</scope>
    <source>
        <strain evidence="1 2">IT104</strain>
    </source>
</reference>
<dbReference type="STRING" id="1348612.A0A397I019"/>
<dbReference type="AlphaFoldDB" id="A0A397I019"/>
<evidence type="ECO:0000313" key="1">
    <source>
        <dbReference type="EMBL" id="RHZ67578.1"/>
    </source>
</evidence>
<protein>
    <submittedName>
        <fullName evidence="1">Uncharacterized protein</fullName>
    </submittedName>
</protein>
<comment type="caution">
    <text evidence="1">The sequence shown here is derived from an EMBL/GenBank/DDBJ whole genome shotgun (WGS) entry which is preliminary data.</text>
</comment>
<evidence type="ECO:0000313" key="2">
    <source>
        <dbReference type="Proteomes" id="UP000266861"/>
    </source>
</evidence>
<accession>A0A397I019</accession>